<evidence type="ECO:0000256" key="1">
    <source>
        <dbReference type="SAM" id="Phobius"/>
    </source>
</evidence>
<feature type="transmembrane region" description="Helical" evidence="1">
    <location>
        <begin position="6"/>
        <end position="27"/>
    </location>
</feature>
<keyword evidence="1" id="KW-0812">Transmembrane</keyword>
<keyword evidence="1" id="KW-0472">Membrane</keyword>
<sequence length="32" mass="3503">FINETPPTSVLIGGGIIIISILLQSFYNKKII</sequence>
<evidence type="ECO:0000313" key="2">
    <source>
        <dbReference type="EMBL" id="SVE47615.1"/>
    </source>
</evidence>
<dbReference type="AlphaFoldDB" id="A0A383DTQ4"/>
<reference evidence="2" key="1">
    <citation type="submission" date="2018-05" db="EMBL/GenBank/DDBJ databases">
        <authorList>
            <person name="Lanie J.A."/>
            <person name="Ng W.-L."/>
            <person name="Kazmierczak K.M."/>
            <person name="Andrzejewski T.M."/>
            <person name="Davidsen T.M."/>
            <person name="Wayne K.J."/>
            <person name="Tettelin H."/>
            <person name="Glass J.I."/>
            <person name="Rusch D."/>
            <person name="Podicherti R."/>
            <person name="Tsui H.-C.T."/>
            <person name="Winkler M.E."/>
        </authorList>
    </citation>
    <scope>NUCLEOTIDE SEQUENCE</scope>
</reference>
<dbReference type="EMBL" id="UINC01219923">
    <property type="protein sequence ID" value="SVE47615.1"/>
    <property type="molecule type" value="Genomic_DNA"/>
</dbReference>
<protein>
    <submittedName>
        <fullName evidence="2">Uncharacterized protein</fullName>
    </submittedName>
</protein>
<accession>A0A383DTQ4</accession>
<keyword evidence="1" id="KW-1133">Transmembrane helix</keyword>
<name>A0A383DTQ4_9ZZZZ</name>
<proteinExistence type="predicted"/>
<gene>
    <name evidence="2" type="ORF">METZ01_LOCUS500469</name>
</gene>
<organism evidence="2">
    <name type="scientific">marine metagenome</name>
    <dbReference type="NCBI Taxonomy" id="408172"/>
    <lineage>
        <taxon>unclassified sequences</taxon>
        <taxon>metagenomes</taxon>
        <taxon>ecological metagenomes</taxon>
    </lineage>
</organism>
<feature type="non-terminal residue" evidence="2">
    <location>
        <position position="1"/>
    </location>
</feature>